<dbReference type="SUPFAM" id="SSF55174">
    <property type="entry name" value="Alpha-L RNA-binding motif"/>
    <property type="match status" value="1"/>
</dbReference>
<evidence type="ECO:0000313" key="2">
    <source>
        <dbReference type="EMBL" id="KRN98599.1"/>
    </source>
</evidence>
<dbReference type="EMBL" id="JQCN01000045">
    <property type="protein sequence ID" value="KRN98599.1"/>
    <property type="molecule type" value="Genomic_DNA"/>
</dbReference>
<name>A0A0R2LID4_9LACO</name>
<comment type="caution">
    <text evidence="2">The sequence shown here is derived from an EMBL/GenBank/DDBJ whole genome shotgun (WGS) entry which is preliminary data.</text>
</comment>
<dbReference type="Proteomes" id="UP000051886">
    <property type="component" value="Unassembled WGS sequence"/>
</dbReference>
<accession>A0A0R2LID4</accession>
<keyword evidence="3" id="KW-1185">Reference proteome</keyword>
<evidence type="ECO:0000313" key="3">
    <source>
        <dbReference type="Proteomes" id="UP000051886"/>
    </source>
</evidence>
<dbReference type="PROSITE" id="PS50889">
    <property type="entry name" value="S4"/>
    <property type="match status" value="1"/>
</dbReference>
<dbReference type="InterPro" id="IPR014330">
    <property type="entry name" value="RNA-bd_S4-rel_YaaA"/>
</dbReference>
<dbReference type="PATRIC" id="fig|449659.4.peg.1981"/>
<dbReference type="Pfam" id="PF13275">
    <property type="entry name" value="S4_2"/>
    <property type="match status" value="1"/>
</dbReference>
<protein>
    <submittedName>
        <fullName evidence="2">Uncharacterized protein</fullName>
    </submittedName>
</protein>
<keyword evidence="1" id="KW-0694">RNA-binding</keyword>
<gene>
    <name evidence="2" type="ORF">IV66_GL001932</name>
</gene>
<dbReference type="Gene3D" id="3.10.290.10">
    <property type="entry name" value="RNA-binding S4 domain"/>
    <property type="match status" value="1"/>
</dbReference>
<dbReference type="STRING" id="449659.IV66_GL001932"/>
<dbReference type="NCBIfam" id="TIGR02988">
    <property type="entry name" value="YaaA_near_RecF"/>
    <property type="match status" value="1"/>
</dbReference>
<proteinExistence type="predicted"/>
<dbReference type="InterPro" id="IPR036986">
    <property type="entry name" value="S4_RNA-bd_sf"/>
</dbReference>
<reference evidence="2 3" key="1">
    <citation type="journal article" date="2015" name="Genome Announc.">
        <title>Expanding the biotechnology potential of lactobacilli through comparative genomics of 213 strains and associated genera.</title>
        <authorList>
            <person name="Sun Z."/>
            <person name="Harris H.M."/>
            <person name="McCann A."/>
            <person name="Guo C."/>
            <person name="Argimon S."/>
            <person name="Zhang W."/>
            <person name="Yang X."/>
            <person name="Jeffery I.B."/>
            <person name="Cooney J.C."/>
            <person name="Kagawa T.F."/>
            <person name="Liu W."/>
            <person name="Song Y."/>
            <person name="Salvetti E."/>
            <person name="Wrobel A."/>
            <person name="Rasinkangas P."/>
            <person name="Parkhill J."/>
            <person name="Rea M.C."/>
            <person name="O'Sullivan O."/>
            <person name="Ritari J."/>
            <person name="Douillard F.P."/>
            <person name="Paul Ross R."/>
            <person name="Yang R."/>
            <person name="Briner A.E."/>
            <person name="Felis G.E."/>
            <person name="de Vos W.M."/>
            <person name="Barrangou R."/>
            <person name="Klaenhammer T.R."/>
            <person name="Caufield P.W."/>
            <person name="Cui Y."/>
            <person name="Zhang H."/>
            <person name="O'Toole P.W."/>
        </authorList>
    </citation>
    <scope>NUCLEOTIDE SEQUENCE [LARGE SCALE GENOMIC DNA]</scope>
    <source>
        <strain evidence="2 3">NBRC 103219</strain>
    </source>
</reference>
<sequence length="93" mass="10638">MFYVEKKGIINKYSKESEGRFLKQDISLKTPYITLGQLLKIADLIQTGGQAKWFLAENDVYVNGALESRRGKKIYPDDVIKVNDRMIKLKAGK</sequence>
<organism evidence="2 3">
    <name type="scientific">Ligilactobacillus pobuzihii</name>
    <dbReference type="NCBI Taxonomy" id="449659"/>
    <lineage>
        <taxon>Bacteria</taxon>
        <taxon>Bacillati</taxon>
        <taxon>Bacillota</taxon>
        <taxon>Bacilli</taxon>
        <taxon>Lactobacillales</taxon>
        <taxon>Lactobacillaceae</taxon>
        <taxon>Ligilactobacillus</taxon>
    </lineage>
</organism>
<dbReference type="AlphaFoldDB" id="A0A0R2LID4"/>
<dbReference type="GO" id="GO:0003723">
    <property type="term" value="F:RNA binding"/>
    <property type="evidence" value="ECO:0007669"/>
    <property type="project" value="UniProtKB-KW"/>
</dbReference>
<evidence type="ECO:0000256" key="1">
    <source>
        <dbReference type="PROSITE-ProRule" id="PRU00182"/>
    </source>
</evidence>